<proteinExistence type="predicted"/>
<evidence type="ECO:0000313" key="4">
    <source>
        <dbReference type="Proteomes" id="UP000245464"/>
    </source>
</evidence>
<dbReference type="RefSeq" id="XP_065963599.1">
    <property type="nucleotide sequence ID" value="XM_066106661.1"/>
</dbReference>
<feature type="chain" id="PRO_5043534311" evidence="2">
    <location>
        <begin position="28"/>
        <end position="61"/>
    </location>
</feature>
<feature type="signal peptide" evidence="2">
    <location>
        <begin position="1"/>
        <end position="27"/>
    </location>
</feature>
<name>A0A2W1EUV7_9PLEO</name>
<dbReference type="Proteomes" id="UP000245464">
    <property type="component" value="Chromosome 3"/>
</dbReference>
<evidence type="ECO:0000256" key="2">
    <source>
        <dbReference type="SAM" id="SignalP"/>
    </source>
</evidence>
<protein>
    <submittedName>
        <fullName evidence="3">Uncharacterized protein</fullName>
    </submittedName>
</protein>
<dbReference type="KEGG" id="ptrr:90956102"/>
<comment type="caution">
    <text evidence="3">The sequence shown here is derived from an EMBL/GenBank/DDBJ whole genome shotgun (WGS) entry which is preliminary data.</text>
</comment>
<sequence>MLFTAPITITTWQMSLTLLFMPSNAAATIVLVSTAQNGPAARRPQPMGQRTATEYQTAAYP</sequence>
<reference evidence="3" key="1">
    <citation type="journal article" date="2018" name="BMC Genomics">
        <title>Comparative genomics of the wheat fungal pathogen Pyrenophora tritici-repentis reveals chromosomal variations and genome plasticity.</title>
        <authorList>
            <person name="Moolhuijzen P."/>
            <person name="See P.T."/>
            <person name="Hane J.K."/>
            <person name="Shi G."/>
            <person name="Liu Z."/>
            <person name="Oliver R.P."/>
            <person name="Moffat C.S."/>
        </authorList>
    </citation>
    <scope>NUCLEOTIDE SEQUENCE [LARGE SCALE GENOMIC DNA]</scope>
    <source>
        <strain evidence="3">M4</strain>
    </source>
</reference>
<keyword evidence="2" id="KW-0732">Signal</keyword>
<organism evidence="3 4">
    <name type="scientific">Pyrenophora tritici-repentis</name>
    <dbReference type="NCBI Taxonomy" id="45151"/>
    <lineage>
        <taxon>Eukaryota</taxon>
        <taxon>Fungi</taxon>
        <taxon>Dikarya</taxon>
        <taxon>Ascomycota</taxon>
        <taxon>Pezizomycotina</taxon>
        <taxon>Dothideomycetes</taxon>
        <taxon>Pleosporomycetidae</taxon>
        <taxon>Pleosporales</taxon>
        <taxon>Pleosporineae</taxon>
        <taxon>Pleosporaceae</taxon>
        <taxon>Pyrenophora</taxon>
    </lineage>
</organism>
<feature type="compositionally biased region" description="Polar residues" evidence="1">
    <location>
        <begin position="48"/>
        <end position="61"/>
    </location>
</feature>
<dbReference type="EMBL" id="NQIK02000003">
    <property type="protein sequence ID" value="KAF7573607.1"/>
    <property type="molecule type" value="Genomic_DNA"/>
</dbReference>
<dbReference type="GeneID" id="90956102"/>
<dbReference type="AlphaFoldDB" id="A0A2W1EUV7"/>
<gene>
    <name evidence="3" type="ORF">PtrM4_085120</name>
</gene>
<evidence type="ECO:0000256" key="1">
    <source>
        <dbReference type="SAM" id="MobiDB-lite"/>
    </source>
</evidence>
<feature type="region of interest" description="Disordered" evidence="1">
    <location>
        <begin position="38"/>
        <end position="61"/>
    </location>
</feature>
<evidence type="ECO:0000313" key="3">
    <source>
        <dbReference type="EMBL" id="KAF7573607.1"/>
    </source>
</evidence>
<accession>A0A2W1EUV7</accession>